<protein>
    <recommendedName>
        <fullName evidence="3">YwaF family protein</fullName>
    </recommendedName>
</protein>
<reference evidence="1" key="1">
    <citation type="submission" date="2021-01" db="EMBL/GenBank/DDBJ databases">
        <title>Draft genome sequence of Acholeplasmataceae bacterium strain Mahy22.</title>
        <authorList>
            <person name="Watanabe M."/>
            <person name="Kojima H."/>
            <person name="Fukui M."/>
        </authorList>
    </citation>
    <scope>NUCLEOTIDE SEQUENCE</scope>
    <source>
        <strain evidence="1">Mahy22</strain>
    </source>
</reference>
<dbReference type="KEGG" id="manr:MPAN_009630"/>
<proteinExistence type="predicted"/>
<evidence type="ECO:0008006" key="3">
    <source>
        <dbReference type="Google" id="ProtNLM"/>
    </source>
</evidence>
<dbReference type="AlphaFoldDB" id="A0A7U9TK40"/>
<accession>A0A7U9TK40</accession>
<dbReference type="RefSeq" id="WP_176239533.1">
    <property type="nucleotide sequence ID" value="NZ_AP024412.1"/>
</dbReference>
<organism evidence="1 2">
    <name type="scientific">Mariniplasma anaerobium</name>
    <dbReference type="NCBI Taxonomy" id="2735436"/>
    <lineage>
        <taxon>Bacteria</taxon>
        <taxon>Bacillati</taxon>
        <taxon>Mycoplasmatota</taxon>
        <taxon>Mollicutes</taxon>
        <taxon>Acholeplasmatales</taxon>
        <taxon>Acholeplasmataceae</taxon>
        <taxon>Mariniplasma</taxon>
    </lineage>
</organism>
<gene>
    <name evidence="1" type="ORF">MPAN_009630</name>
</gene>
<sequence>MPVVELFNFYYFLYIFIALGVTILSVKFLKNKSDKFRHYFIFGLIIFNLAIHFLKILIFPYTILDSISIWSKVSFENICAVSVLIFPFLYFIKNKTLKDYMVMVGMASGILTFVVPLDAMSTMFNGYIPIGVRSAFMLETIRFYTAHFILFLVPFLMMHYKMHELSIRRAYRQPFVLLVVLLIIFLNELFITAVGWVPKEELFNPSKRNPSYIFGSKNEFYGVGMIIGFLVPSIFMVTHPVYGFTFYIPVLWLVLPVIVYGGLIALIMCFIYDKDDTILFFTEKLRLRGQNAQESNEI</sequence>
<name>A0A7U9TK40_9MOLU</name>
<keyword evidence="2" id="KW-1185">Reference proteome</keyword>
<dbReference type="EMBL" id="AP024412">
    <property type="protein sequence ID" value="BCR36070.1"/>
    <property type="molecule type" value="Genomic_DNA"/>
</dbReference>
<evidence type="ECO:0000313" key="2">
    <source>
        <dbReference type="Proteomes" id="UP000620133"/>
    </source>
</evidence>
<dbReference type="Proteomes" id="UP000620133">
    <property type="component" value="Chromosome"/>
</dbReference>
<evidence type="ECO:0000313" key="1">
    <source>
        <dbReference type="EMBL" id="BCR36070.1"/>
    </source>
</evidence>